<dbReference type="InterPro" id="IPR020843">
    <property type="entry name" value="ER"/>
</dbReference>
<dbReference type="GO" id="GO:0070402">
    <property type="term" value="F:NADPH binding"/>
    <property type="evidence" value="ECO:0007669"/>
    <property type="project" value="TreeGrafter"/>
</dbReference>
<name>A0A0D0GQM3_9SPHI</name>
<keyword evidence="5" id="KW-1185">Reference proteome</keyword>
<comment type="caution">
    <text evidence="4">The sequence shown here is derived from an EMBL/GenBank/DDBJ whole genome shotgun (WGS) entry which is preliminary data.</text>
</comment>
<sequence>MKAIAVNAFKDAPELIESVKPEVKPGHILIKLKAAGLNPMDWRIADGMLDGKMPHIFPLILGADGAGVVEETGEGAGRFKVGDKVFGQLMHAPVGEGTYAEYIAVPESVIITKMPPKLSFEQAAAFPVAGMTAFQLIRDLGLKRGETLLIVGATGGVGTFATIFAELNGLKVLATARGEAAEDSIKKAGASATFDYSAGDLAQQVKEAYPEGVDGLIDLVSNPEAFDQMTTVLKPGGIAFTSIWSASAEKLKAKNIRGGNFEVKGSIALLEGVSEMIEAANIEIPVQKISLSEAPEAIAKSKTGKALGKTVIVI</sequence>
<dbReference type="Pfam" id="PF08240">
    <property type="entry name" value="ADH_N"/>
    <property type="match status" value="1"/>
</dbReference>
<dbReference type="EMBL" id="JXRA01000013">
    <property type="protein sequence ID" value="KIO78470.1"/>
    <property type="molecule type" value="Genomic_DNA"/>
</dbReference>
<evidence type="ECO:0000313" key="4">
    <source>
        <dbReference type="EMBL" id="KIO78470.1"/>
    </source>
</evidence>
<dbReference type="RefSeq" id="WP_041878341.1">
    <property type="nucleotide sequence ID" value="NZ_CP157278.1"/>
</dbReference>
<dbReference type="PANTHER" id="PTHR48106">
    <property type="entry name" value="QUINONE OXIDOREDUCTASE PIG3-RELATED"/>
    <property type="match status" value="1"/>
</dbReference>
<reference evidence="4 5" key="1">
    <citation type="submission" date="2015-01" db="EMBL/GenBank/DDBJ databases">
        <title>Draft genome sequence of Pedobacter sp. NL19 isolated from sludge of an effluent treatment pond in an abandoned uranium mine.</title>
        <authorList>
            <person name="Santos T."/>
            <person name="Caetano T."/>
            <person name="Covas C."/>
            <person name="Cruz A."/>
            <person name="Mendo S."/>
        </authorList>
    </citation>
    <scope>NUCLEOTIDE SEQUENCE [LARGE SCALE GENOMIC DNA]</scope>
    <source>
        <strain evidence="4 5">NL19</strain>
    </source>
</reference>
<protein>
    <recommendedName>
        <fullName evidence="3">Enoyl reductase (ER) domain-containing protein</fullName>
    </recommendedName>
</protein>
<dbReference type="OrthoDB" id="9787435at2"/>
<dbReference type="Proteomes" id="UP000032049">
    <property type="component" value="Unassembled WGS sequence"/>
</dbReference>
<organism evidence="4 5">
    <name type="scientific">Pedobacter lusitanus</name>
    <dbReference type="NCBI Taxonomy" id="1503925"/>
    <lineage>
        <taxon>Bacteria</taxon>
        <taxon>Pseudomonadati</taxon>
        <taxon>Bacteroidota</taxon>
        <taxon>Sphingobacteriia</taxon>
        <taxon>Sphingobacteriales</taxon>
        <taxon>Sphingobacteriaceae</taxon>
        <taxon>Pedobacter</taxon>
    </lineage>
</organism>
<dbReference type="SMART" id="SM00829">
    <property type="entry name" value="PKS_ER"/>
    <property type="match status" value="1"/>
</dbReference>
<keyword evidence="2" id="KW-0560">Oxidoreductase</keyword>
<gene>
    <name evidence="4" type="ORF">TH53_03390</name>
</gene>
<evidence type="ECO:0000313" key="5">
    <source>
        <dbReference type="Proteomes" id="UP000032049"/>
    </source>
</evidence>
<dbReference type="InterPro" id="IPR013154">
    <property type="entry name" value="ADH-like_N"/>
</dbReference>
<evidence type="ECO:0000256" key="2">
    <source>
        <dbReference type="ARBA" id="ARBA00023002"/>
    </source>
</evidence>
<dbReference type="SUPFAM" id="SSF51735">
    <property type="entry name" value="NAD(P)-binding Rossmann-fold domains"/>
    <property type="match status" value="1"/>
</dbReference>
<feature type="domain" description="Enoyl reductase (ER)" evidence="3">
    <location>
        <begin position="8"/>
        <end position="312"/>
    </location>
</feature>
<dbReference type="CDD" id="cd05289">
    <property type="entry name" value="MDR_like_2"/>
    <property type="match status" value="1"/>
</dbReference>
<proteinExistence type="predicted"/>
<evidence type="ECO:0000256" key="1">
    <source>
        <dbReference type="ARBA" id="ARBA00022857"/>
    </source>
</evidence>
<dbReference type="GO" id="GO:0016651">
    <property type="term" value="F:oxidoreductase activity, acting on NAD(P)H"/>
    <property type="evidence" value="ECO:0007669"/>
    <property type="project" value="TreeGrafter"/>
</dbReference>
<dbReference type="Pfam" id="PF00107">
    <property type="entry name" value="ADH_zinc_N"/>
    <property type="match status" value="1"/>
</dbReference>
<dbReference type="STRING" id="1503925.TH53_03390"/>
<accession>A0A0D0GQM3</accession>
<dbReference type="InterPro" id="IPR036291">
    <property type="entry name" value="NAD(P)-bd_dom_sf"/>
</dbReference>
<dbReference type="Gene3D" id="3.90.180.10">
    <property type="entry name" value="Medium-chain alcohol dehydrogenases, catalytic domain"/>
    <property type="match status" value="1"/>
</dbReference>
<dbReference type="Gene3D" id="3.40.50.720">
    <property type="entry name" value="NAD(P)-binding Rossmann-like Domain"/>
    <property type="match status" value="1"/>
</dbReference>
<evidence type="ECO:0000259" key="3">
    <source>
        <dbReference type="SMART" id="SM00829"/>
    </source>
</evidence>
<keyword evidence="1" id="KW-0521">NADP</keyword>
<dbReference type="InterPro" id="IPR011032">
    <property type="entry name" value="GroES-like_sf"/>
</dbReference>
<dbReference type="AlphaFoldDB" id="A0A0D0GQM3"/>
<dbReference type="SUPFAM" id="SSF50129">
    <property type="entry name" value="GroES-like"/>
    <property type="match status" value="1"/>
</dbReference>
<dbReference type="InterPro" id="IPR013149">
    <property type="entry name" value="ADH-like_C"/>
</dbReference>